<name>A0A2W4Z882_9CYAN</name>
<evidence type="ECO:0000313" key="1">
    <source>
        <dbReference type="EMBL" id="PZO51158.1"/>
    </source>
</evidence>
<reference evidence="2" key="1">
    <citation type="submission" date="2018-04" db="EMBL/GenBank/DDBJ databases">
        <authorList>
            <person name="Cornet L."/>
        </authorList>
    </citation>
    <scope>NUCLEOTIDE SEQUENCE [LARGE SCALE GENOMIC DNA]</scope>
</reference>
<dbReference type="Proteomes" id="UP000249794">
    <property type="component" value="Unassembled WGS sequence"/>
</dbReference>
<evidence type="ECO:0000313" key="2">
    <source>
        <dbReference type="Proteomes" id="UP000249794"/>
    </source>
</evidence>
<gene>
    <name evidence="1" type="ORF">DCF15_15095</name>
</gene>
<comment type="caution">
    <text evidence="1">The sequence shown here is derived from an EMBL/GenBank/DDBJ whole genome shotgun (WGS) entry which is preliminary data.</text>
</comment>
<protein>
    <submittedName>
        <fullName evidence="1">Uncharacterized protein</fullName>
    </submittedName>
</protein>
<dbReference type="AlphaFoldDB" id="A0A2W4Z882"/>
<proteinExistence type="predicted"/>
<organism evidence="1 2">
    <name type="scientific">Phormidesmis priestleyi</name>
    <dbReference type="NCBI Taxonomy" id="268141"/>
    <lineage>
        <taxon>Bacteria</taxon>
        <taxon>Bacillati</taxon>
        <taxon>Cyanobacteriota</taxon>
        <taxon>Cyanophyceae</taxon>
        <taxon>Leptolyngbyales</taxon>
        <taxon>Leptolyngbyaceae</taxon>
        <taxon>Phormidesmis</taxon>
    </lineage>
</organism>
<sequence length="267" mass="30601">MDSALLESPFEPAAIAKADTSSLKSSLLKQVEARDADPMAQKVRFANETLMPLFNELKKRNPTTELSQQIPLLKGVWFPVWSTNPFQDILPGRVHHESYQIFDDNGYYANLARYKPGRKSQVLSWLSRWLLSYDLMIMQSYSVQTQAAGESAHPLAPDQTGQEYWDIQNVSIQQSLRLGSISFNAETAQAWFNKAVVKHQMTPKPQQQASSSTQRTNRVTTKQYQQIAKARPRLNNLYIDQEFRLVKTQREKSQRPSYTVAMRLSET</sequence>
<reference evidence="1 2" key="2">
    <citation type="submission" date="2018-06" db="EMBL/GenBank/DDBJ databases">
        <title>Metagenomic assembly of (sub)arctic Cyanobacteria and their associated microbiome from non-axenic cultures.</title>
        <authorList>
            <person name="Baurain D."/>
        </authorList>
    </citation>
    <scope>NUCLEOTIDE SEQUENCE [LARGE SCALE GENOMIC DNA]</scope>
    <source>
        <strain evidence="1">ULC027bin1</strain>
    </source>
</reference>
<accession>A0A2W4Z882</accession>
<dbReference type="EMBL" id="QBMP01000174">
    <property type="protein sequence ID" value="PZO51158.1"/>
    <property type="molecule type" value="Genomic_DNA"/>
</dbReference>